<dbReference type="AlphaFoldDB" id="A0A9D3UYN8"/>
<gene>
    <name evidence="1" type="ORF">J1N35_029910</name>
</gene>
<evidence type="ECO:0000313" key="1">
    <source>
        <dbReference type="EMBL" id="KAH1064923.1"/>
    </source>
</evidence>
<reference evidence="1 2" key="1">
    <citation type="journal article" date="2021" name="Plant Biotechnol. J.">
        <title>Multi-omics assisted identification of the key and species-specific regulatory components of drought-tolerant mechanisms in Gossypium stocksii.</title>
        <authorList>
            <person name="Yu D."/>
            <person name="Ke L."/>
            <person name="Zhang D."/>
            <person name="Wu Y."/>
            <person name="Sun Y."/>
            <person name="Mei J."/>
            <person name="Sun J."/>
            <person name="Sun Y."/>
        </authorList>
    </citation>
    <scope>NUCLEOTIDE SEQUENCE [LARGE SCALE GENOMIC DNA]</scope>
    <source>
        <strain evidence="2">cv. E1</strain>
        <tissue evidence="1">Leaf</tissue>
    </source>
</reference>
<keyword evidence="2" id="KW-1185">Reference proteome</keyword>
<proteinExistence type="predicted"/>
<dbReference type="Proteomes" id="UP000828251">
    <property type="component" value="Unassembled WGS sequence"/>
</dbReference>
<protein>
    <submittedName>
        <fullName evidence="1">Uncharacterized protein</fullName>
    </submittedName>
</protein>
<organism evidence="1 2">
    <name type="scientific">Gossypium stocksii</name>
    <dbReference type="NCBI Taxonomy" id="47602"/>
    <lineage>
        <taxon>Eukaryota</taxon>
        <taxon>Viridiplantae</taxon>
        <taxon>Streptophyta</taxon>
        <taxon>Embryophyta</taxon>
        <taxon>Tracheophyta</taxon>
        <taxon>Spermatophyta</taxon>
        <taxon>Magnoliopsida</taxon>
        <taxon>eudicotyledons</taxon>
        <taxon>Gunneridae</taxon>
        <taxon>Pentapetalae</taxon>
        <taxon>rosids</taxon>
        <taxon>malvids</taxon>
        <taxon>Malvales</taxon>
        <taxon>Malvaceae</taxon>
        <taxon>Malvoideae</taxon>
        <taxon>Gossypium</taxon>
    </lineage>
</organism>
<dbReference type="EMBL" id="JAIQCV010000009">
    <property type="protein sequence ID" value="KAH1064923.1"/>
    <property type="molecule type" value="Genomic_DNA"/>
</dbReference>
<comment type="caution">
    <text evidence="1">The sequence shown here is derived from an EMBL/GenBank/DDBJ whole genome shotgun (WGS) entry which is preliminary data.</text>
</comment>
<sequence>MKGQIILLEEQLSGFTAIETSIGDALVKNRLEDIENIKLKIIKKRRRYKELELEKREIFVLGARHINY</sequence>
<accession>A0A9D3UYN8</accession>
<dbReference type="OrthoDB" id="995368at2759"/>
<evidence type="ECO:0000313" key="2">
    <source>
        <dbReference type="Proteomes" id="UP000828251"/>
    </source>
</evidence>
<name>A0A9D3UYN8_9ROSI</name>